<feature type="short sequence motif" description="HXTX 1" evidence="2">
    <location>
        <begin position="40"/>
        <end position="43"/>
    </location>
</feature>
<dbReference type="PANTHER" id="PTHR35561">
    <property type="entry name" value="RNA 2',3'-CYCLIC PHOSPHODIESTERASE"/>
    <property type="match status" value="1"/>
</dbReference>
<evidence type="ECO:0000256" key="1">
    <source>
        <dbReference type="ARBA" id="ARBA00022801"/>
    </source>
</evidence>
<accession>A0A512D6J2</accession>
<dbReference type="GO" id="GO:0008664">
    <property type="term" value="F:RNA 2',3'-cyclic 3'-phosphodiesterase activity"/>
    <property type="evidence" value="ECO:0007669"/>
    <property type="project" value="UniProtKB-EC"/>
</dbReference>
<dbReference type="Pfam" id="PF13563">
    <property type="entry name" value="2_5_RNA_ligase2"/>
    <property type="match status" value="1"/>
</dbReference>
<keyword evidence="4" id="KW-1185">Reference proteome</keyword>
<dbReference type="InterPro" id="IPR004175">
    <property type="entry name" value="RNA_CPDase"/>
</dbReference>
<proteinExistence type="inferred from homology"/>
<dbReference type="EC" id="3.1.4.58" evidence="2"/>
<protein>
    <recommendedName>
        <fullName evidence="2">RNA 2',3'-cyclic phosphodiesterase</fullName>
        <shortName evidence="2">RNA 2',3'-CPDase</shortName>
        <ecNumber evidence="2">3.1.4.58</ecNumber>
    </recommendedName>
</protein>
<evidence type="ECO:0000313" key="4">
    <source>
        <dbReference type="Proteomes" id="UP000321534"/>
    </source>
</evidence>
<dbReference type="SUPFAM" id="SSF55144">
    <property type="entry name" value="LigT-like"/>
    <property type="match status" value="1"/>
</dbReference>
<evidence type="ECO:0000313" key="3">
    <source>
        <dbReference type="EMBL" id="GEO32093.1"/>
    </source>
</evidence>
<comment type="catalytic activity">
    <reaction evidence="2">
        <text>a 3'-end 2',3'-cyclophospho-ribonucleotide-RNA + H2O = a 3'-end 2'-phospho-ribonucleotide-RNA + H(+)</text>
        <dbReference type="Rhea" id="RHEA:11828"/>
        <dbReference type="Rhea" id="RHEA-COMP:10464"/>
        <dbReference type="Rhea" id="RHEA-COMP:17353"/>
        <dbReference type="ChEBI" id="CHEBI:15377"/>
        <dbReference type="ChEBI" id="CHEBI:15378"/>
        <dbReference type="ChEBI" id="CHEBI:83064"/>
        <dbReference type="ChEBI" id="CHEBI:173113"/>
        <dbReference type="EC" id="3.1.4.58"/>
    </reaction>
</comment>
<dbReference type="Proteomes" id="UP000321534">
    <property type="component" value="Unassembled WGS sequence"/>
</dbReference>
<dbReference type="GO" id="GO:0004113">
    <property type="term" value="F:2',3'-cyclic-nucleotide 3'-phosphodiesterase activity"/>
    <property type="evidence" value="ECO:0007669"/>
    <property type="project" value="InterPro"/>
</dbReference>
<reference evidence="3 4" key="1">
    <citation type="submission" date="2019-07" db="EMBL/GenBank/DDBJ databases">
        <title>Whole genome shotgun sequence of Terrabacter aerolatus NBRC 106305.</title>
        <authorList>
            <person name="Hosoyama A."/>
            <person name="Uohara A."/>
            <person name="Ohji S."/>
            <person name="Ichikawa N."/>
        </authorList>
    </citation>
    <scope>NUCLEOTIDE SEQUENCE [LARGE SCALE GENOMIC DNA]</scope>
    <source>
        <strain evidence="3 4">NBRC 106305</strain>
    </source>
</reference>
<dbReference type="RefSeq" id="WP_147068459.1">
    <property type="nucleotide sequence ID" value="NZ_BAAARO010000004.1"/>
</dbReference>
<name>A0A512D6J2_9MICO</name>
<keyword evidence="1 2" id="KW-0378">Hydrolase</keyword>
<dbReference type="EMBL" id="BJYX01000035">
    <property type="protein sequence ID" value="GEO32093.1"/>
    <property type="molecule type" value="Genomic_DNA"/>
</dbReference>
<dbReference type="HAMAP" id="MF_01940">
    <property type="entry name" value="RNA_CPDase"/>
    <property type="match status" value="1"/>
</dbReference>
<gene>
    <name evidence="3" type="ORF">TAE01_39030</name>
</gene>
<dbReference type="PANTHER" id="PTHR35561:SF1">
    <property type="entry name" value="RNA 2',3'-CYCLIC PHOSPHODIESTERASE"/>
    <property type="match status" value="1"/>
</dbReference>
<comment type="function">
    <text evidence="2">Hydrolyzes RNA 2',3'-cyclic phosphodiester to an RNA 2'-phosphomonoester.</text>
</comment>
<sequence length="192" mass="21403">MRLFVAVVPPDDALDDLEEHLEPRRDAGPEIRWTDRHQWHITLAFLGDVPERRLDELTEALTRSAARRDPLVLRLAGAGAFPNPYAARVLWAGVEQVRGDLGAVAHGIRSAASSAGASPDGTRFSPHVTLGRFHRPTEATRWIRALDAWEGPAWRASELALVESHLGEGRGRRPRYEVLAQLPLRVRPPRTD</sequence>
<comment type="caution">
    <text evidence="3">The sequence shown here is derived from an EMBL/GenBank/DDBJ whole genome shotgun (WGS) entry which is preliminary data.</text>
</comment>
<feature type="short sequence motif" description="HXTX 2" evidence="2">
    <location>
        <begin position="127"/>
        <end position="130"/>
    </location>
</feature>
<feature type="active site" description="Proton donor" evidence="2">
    <location>
        <position position="40"/>
    </location>
</feature>
<comment type="similarity">
    <text evidence="2">Belongs to the 2H phosphoesterase superfamily. ThpR family.</text>
</comment>
<feature type="active site" description="Proton acceptor" evidence="2">
    <location>
        <position position="127"/>
    </location>
</feature>
<dbReference type="AlphaFoldDB" id="A0A512D6J2"/>
<dbReference type="Gene3D" id="3.90.1140.10">
    <property type="entry name" value="Cyclic phosphodiesterase"/>
    <property type="match status" value="1"/>
</dbReference>
<organism evidence="3 4">
    <name type="scientific">Terrabacter aerolatus</name>
    <dbReference type="NCBI Taxonomy" id="422442"/>
    <lineage>
        <taxon>Bacteria</taxon>
        <taxon>Bacillati</taxon>
        <taxon>Actinomycetota</taxon>
        <taxon>Actinomycetes</taxon>
        <taxon>Micrococcales</taxon>
        <taxon>Intrasporangiaceae</taxon>
        <taxon>Terrabacter</taxon>
    </lineage>
</organism>
<dbReference type="OrthoDB" id="9787070at2"/>
<dbReference type="NCBIfam" id="TIGR02258">
    <property type="entry name" value="2_5_ligase"/>
    <property type="match status" value="1"/>
</dbReference>
<evidence type="ECO:0000256" key="2">
    <source>
        <dbReference type="HAMAP-Rule" id="MF_01940"/>
    </source>
</evidence>
<dbReference type="InterPro" id="IPR009097">
    <property type="entry name" value="Cyclic_Pdiesterase"/>
</dbReference>